<organism evidence="2">
    <name type="scientific">Laccaria bicolor (strain S238N-H82 / ATCC MYA-4686)</name>
    <name type="common">Bicoloured deceiver</name>
    <name type="synonym">Laccaria laccata var. bicolor</name>
    <dbReference type="NCBI Taxonomy" id="486041"/>
    <lineage>
        <taxon>Eukaryota</taxon>
        <taxon>Fungi</taxon>
        <taxon>Dikarya</taxon>
        <taxon>Basidiomycota</taxon>
        <taxon>Agaricomycotina</taxon>
        <taxon>Agaricomycetes</taxon>
        <taxon>Agaricomycetidae</taxon>
        <taxon>Agaricales</taxon>
        <taxon>Agaricineae</taxon>
        <taxon>Hydnangiaceae</taxon>
        <taxon>Laccaria</taxon>
    </lineage>
</organism>
<dbReference type="HOGENOM" id="CLU_2097255_0_0_1"/>
<protein>
    <submittedName>
        <fullName evidence="1">Predicted protein</fullName>
    </submittedName>
</protein>
<dbReference type="EMBL" id="DS547125">
    <property type="protein sequence ID" value="EDR03332.1"/>
    <property type="molecule type" value="Genomic_DNA"/>
</dbReference>
<reference evidence="1 2" key="1">
    <citation type="journal article" date="2008" name="Nature">
        <title>The genome of Laccaria bicolor provides insights into mycorrhizal symbiosis.</title>
        <authorList>
            <person name="Martin F."/>
            <person name="Aerts A."/>
            <person name="Ahren D."/>
            <person name="Brun A."/>
            <person name="Danchin E.G.J."/>
            <person name="Duchaussoy F."/>
            <person name="Gibon J."/>
            <person name="Kohler A."/>
            <person name="Lindquist E."/>
            <person name="Pereda V."/>
            <person name="Salamov A."/>
            <person name="Shapiro H.J."/>
            <person name="Wuyts J."/>
            <person name="Blaudez D."/>
            <person name="Buee M."/>
            <person name="Brokstein P."/>
            <person name="Canbaeck B."/>
            <person name="Cohen D."/>
            <person name="Courty P.E."/>
            <person name="Coutinho P.M."/>
            <person name="Delaruelle C."/>
            <person name="Detter J.C."/>
            <person name="Deveau A."/>
            <person name="DiFazio S."/>
            <person name="Duplessis S."/>
            <person name="Fraissinet-Tachet L."/>
            <person name="Lucic E."/>
            <person name="Frey-Klett P."/>
            <person name="Fourrey C."/>
            <person name="Feussner I."/>
            <person name="Gay G."/>
            <person name="Grimwood J."/>
            <person name="Hoegger P.J."/>
            <person name="Jain P."/>
            <person name="Kilaru S."/>
            <person name="Labbe J."/>
            <person name="Lin Y.C."/>
            <person name="Legue V."/>
            <person name="Le Tacon F."/>
            <person name="Marmeisse R."/>
            <person name="Melayah D."/>
            <person name="Montanini B."/>
            <person name="Muratet M."/>
            <person name="Nehls U."/>
            <person name="Niculita-Hirzel H."/>
            <person name="Oudot-Le Secq M.P."/>
            <person name="Peter M."/>
            <person name="Quesneville H."/>
            <person name="Rajashekar B."/>
            <person name="Reich M."/>
            <person name="Rouhier N."/>
            <person name="Schmutz J."/>
            <person name="Yin T."/>
            <person name="Chalot M."/>
            <person name="Henrissat B."/>
            <person name="Kuees U."/>
            <person name="Lucas S."/>
            <person name="Van de Peer Y."/>
            <person name="Podila G.K."/>
            <person name="Polle A."/>
            <person name="Pukkila P.J."/>
            <person name="Richardson P.M."/>
            <person name="Rouze P."/>
            <person name="Sanders I.R."/>
            <person name="Stajich J.E."/>
            <person name="Tunlid A."/>
            <person name="Tuskan G."/>
            <person name="Grigoriev I.V."/>
        </authorList>
    </citation>
    <scope>NUCLEOTIDE SEQUENCE [LARGE SCALE GENOMIC DNA]</scope>
    <source>
        <strain evidence="2">S238N-H82 / ATCC MYA-4686</strain>
    </source>
</reference>
<name>B0DQ68_LACBS</name>
<evidence type="ECO:0000313" key="1">
    <source>
        <dbReference type="EMBL" id="EDR03332.1"/>
    </source>
</evidence>
<dbReference type="AlphaFoldDB" id="B0DQ68"/>
<dbReference type="InParanoid" id="B0DQ68"/>
<dbReference type="OrthoDB" id="10402207at2759"/>
<dbReference type="GeneID" id="6081670"/>
<dbReference type="KEGG" id="lbc:LACBIDRAFT_331669"/>
<sequence>MPHEFLQLGRLTIFRALSSSHRCGLVGLKDVRWRLQSVTHPSPSHQEVFILCGDDQLATIATCEWNGIPFSSGYRRYAVFTREMLLVYSIFVFFQKIQGRKNQREHHASGGAPLAANIAIDDGQWHMT</sequence>
<keyword evidence="2" id="KW-1185">Reference proteome</keyword>
<gene>
    <name evidence="1" type="ORF">LACBIDRAFT_331669</name>
</gene>
<proteinExistence type="predicted"/>
<dbReference type="Proteomes" id="UP000001194">
    <property type="component" value="Unassembled WGS sequence"/>
</dbReference>
<evidence type="ECO:0000313" key="2">
    <source>
        <dbReference type="Proteomes" id="UP000001194"/>
    </source>
</evidence>
<accession>B0DQ68</accession>
<dbReference type="RefSeq" id="XP_001886128.1">
    <property type="nucleotide sequence ID" value="XM_001886093.1"/>
</dbReference>